<keyword evidence="2" id="KW-1185">Reference proteome</keyword>
<dbReference type="SUPFAM" id="SSF81321">
    <property type="entry name" value="Family A G protein-coupled receptor-like"/>
    <property type="match status" value="1"/>
</dbReference>
<evidence type="ECO:0000256" key="1">
    <source>
        <dbReference type="SAM" id="Phobius"/>
    </source>
</evidence>
<accession>A0A183CKE0</accession>
<feature type="transmembrane region" description="Helical" evidence="1">
    <location>
        <begin position="63"/>
        <end position="84"/>
    </location>
</feature>
<keyword evidence="1" id="KW-0472">Membrane</keyword>
<evidence type="ECO:0000313" key="3">
    <source>
        <dbReference type="WBParaSite" id="GPLIN_001334600"/>
    </source>
</evidence>
<name>A0A183CKE0_GLOPA</name>
<evidence type="ECO:0000313" key="2">
    <source>
        <dbReference type="Proteomes" id="UP000050741"/>
    </source>
</evidence>
<proteinExistence type="predicted"/>
<reference evidence="3" key="2">
    <citation type="submission" date="2016-06" db="UniProtKB">
        <authorList>
            <consortium name="WormBaseParasite"/>
        </authorList>
    </citation>
    <scope>IDENTIFICATION</scope>
</reference>
<feature type="transmembrane region" description="Helical" evidence="1">
    <location>
        <begin position="213"/>
        <end position="232"/>
    </location>
</feature>
<sequence length="253" mass="29598">MRIYSKILLQTCFTDLLLVIMTLLFHHYSLTSQKGEQEIIPDGLFTINGTESIWWRLLGSACWFYLIYVTLFGFLAQFIYRYLALNWNKKLSPFKYFLLFGVIQLFPMAYCAIFYWRLYPSDGHYLLEDQSIADILGLNLTEANVVIIGYGYHDNFMILTLYYIIILCSIAYAIIFTLAYLMHKFLRERSKLGASSVLTDKMIEMNKQISRNLIIQASLPLIVWVSLVFLQYNSNNDNPNLKLNTLRARHVDV</sequence>
<dbReference type="WBParaSite" id="GPLIN_001334600">
    <property type="protein sequence ID" value="GPLIN_001334600"/>
    <property type="gene ID" value="GPLIN_001334600"/>
</dbReference>
<feature type="transmembrane region" description="Helical" evidence="1">
    <location>
        <begin position="7"/>
        <end position="28"/>
    </location>
</feature>
<reference evidence="2" key="1">
    <citation type="submission" date="2014-05" db="EMBL/GenBank/DDBJ databases">
        <title>The genome and life-stage specific transcriptomes of Globodera pallida elucidate key aspects of plant parasitism by a cyst nematode.</title>
        <authorList>
            <person name="Cotton J.A."/>
            <person name="Lilley C.J."/>
            <person name="Jones L.M."/>
            <person name="Kikuchi T."/>
            <person name="Reid A.J."/>
            <person name="Thorpe P."/>
            <person name="Tsai I.J."/>
            <person name="Beasley H."/>
            <person name="Blok V."/>
            <person name="Cock P.J.A."/>
            <person name="Van den Akker S.E."/>
            <person name="Holroyd N."/>
            <person name="Hunt M."/>
            <person name="Mantelin S."/>
            <person name="Naghra H."/>
            <person name="Pain A."/>
            <person name="Palomares-Rius J.E."/>
            <person name="Zarowiecki M."/>
            <person name="Berriman M."/>
            <person name="Jones J.T."/>
            <person name="Urwin P.E."/>
        </authorList>
    </citation>
    <scope>NUCLEOTIDE SEQUENCE [LARGE SCALE GENOMIC DNA]</scope>
    <source>
        <strain evidence="2">Lindley</strain>
    </source>
</reference>
<dbReference type="Proteomes" id="UP000050741">
    <property type="component" value="Unassembled WGS sequence"/>
</dbReference>
<dbReference type="InterPro" id="IPR019421">
    <property type="entry name" value="7TM_GPCR_serpentine_rcpt_Srd"/>
</dbReference>
<feature type="transmembrane region" description="Helical" evidence="1">
    <location>
        <begin position="161"/>
        <end position="181"/>
    </location>
</feature>
<feature type="transmembrane region" description="Helical" evidence="1">
    <location>
        <begin position="96"/>
        <end position="116"/>
    </location>
</feature>
<keyword evidence="1" id="KW-1133">Transmembrane helix</keyword>
<protein>
    <submittedName>
        <fullName evidence="3">7TM_GPCR_Srx domain-containing protein</fullName>
    </submittedName>
</protein>
<organism evidence="2 3">
    <name type="scientific">Globodera pallida</name>
    <name type="common">Potato cyst nematode worm</name>
    <name type="synonym">Heterodera pallida</name>
    <dbReference type="NCBI Taxonomy" id="36090"/>
    <lineage>
        <taxon>Eukaryota</taxon>
        <taxon>Metazoa</taxon>
        <taxon>Ecdysozoa</taxon>
        <taxon>Nematoda</taxon>
        <taxon>Chromadorea</taxon>
        <taxon>Rhabditida</taxon>
        <taxon>Tylenchina</taxon>
        <taxon>Tylenchomorpha</taxon>
        <taxon>Tylenchoidea</taxon>
        <taxon>Heteroderidae</taxon>
        <taxon>Heteroderinae</taxon>
        <taxon>Globodera</taxon>
    </lineage>
</organism>
<dbReference type="Pfam" id="PF10317">
    <property type="entry name" value="7TM_GPCR_Srd"/>
    <property type="match status" value="1"/>
</dbReference>
<dbReference type="AlphaFoldDB" id="A0A183CKE0"/>
<keyword evidence="1" id="KW-0812">Transmembrane</keyword>